<evidence type="ECO:0000313" key="1">
    <source>
        <dbReference type="Proteomes" id="UP000887579"/>
    </source>
</evidence>
<evidence type="ECO:0000313" key="2">
    <source>
        <dbReference type="WBParaSite" id="ES5_v2.g15069.t1"/>
    </source>
</evidence>
<proteinExistence type="predicted"/>
<accession>A0AC34FD56</accession>
<reference evidence="2" key="1">
    <citation type="submission" date="2022-11" db="UniProtKB">
        <authorList>
            <consortium name="WormBaseParasite"/>
        </authorList>
    </citation>
    <scope>IDENTIFICATION</scope>
</reference>
<organism evidence="1 2">
    <name type="scientific">Panagrolaimus sp. ES5</name>
    <dbReference type="NCBI Taxonomy" id="591445"/>
    <lineage>
        <taxon>Eukaryota</taxon>
        <taxon>Metazoa</taxon>
        <taxon>Ecdysozoa</taxon>
        <taxon>Nematoda</taxon>
        <taxon>Chromadorea</taxon>
        <taxon>Rhabditida</taxon>
        <taxon>Tylenchina</taxon>
        <taxon>Panagrolaimomorpha</taxon>
        <taxon>Panagrolaimoidea</taxon>
        <taxon>Panagrolaimidae</taxon>
        <taxon>Panagrolaimus</taxon>
    </lineage>
</organism>
<dbReference type="Proteomes" id="UP000887579">
    <property type="component" value="Unplaced"/>
</dbReference>
<name>A0AC34FD56_9BILA</name>
<dbReference type="WBParaSite" id="ES5_v2.g15069.t1">
    <property type="protein sequence ID" value="ES5_v2.g15069.t1"/>
    <property type="gene ID" value="ES5_v2.g15069"/>
</dbReference>
<protein>
    <submittedName>
        <fullName evidence="2">Uncharacterized protein</fullName>
    </submittedName>
</protein>
<sequence length="467" mass="53588">MSTKGDCNNPKFCGDNTTGNQYDHLNLNQNYRHEFVPKLSGFNNRAKKDLKSWNKSNKSLSSRFLNLNCGIPGEKDEIKKEGKHSSINNSTLSLHIACYENSIEALDDTLNDKNEYLEKKSEKSALNKTCTNPIQFFAGSSLLNQNVFEFPRQQENEEVSTPEFTQFKASQKLLNPNTLAFHAAMEENDLGLQLMDVDNDDCFDRDENFKQEQELSQSSVETNESDVLFEDTEENDSVLKAVDFASKYMNVMRLNDKVDIIQEQVETWVTCSESIEEDPKYLSLLQEIDGDKLRFYVISKEPLDLGTPTLILVYSNQNEIFTFTTPISFSQTYKSSILYTPPSNFQKLQSAYLVHSFKFHKNKYSLLKDVYEDRESDGNSQEMDFLPNDNGSKRIETEDKLENCSSNLKGDFEGQYSNLADILGEDDESIYNSGDESEDDSSDESENEQQKDNFEQILTYKLKIFIE</sequence>